<dbReference type="PROSITE" id="PS51296">
    <property type="entry name" value="RIESKE"/>
    <property type="match status" value="1"/>
</dbReference>
<gene>
    <name evidence="8" type="primary">nirD</name>
    <name evidence="8" type="ORF">ACFPXP_03265</name>
</gene>
<dbReference type="RefSeq" id="WP_379892313.1">
    <property type="nucleotide sequence ID" value="NZ_CBCSCT010000050.1"/>
</dbReference>
<organism evidence="8 9">
    <name type="scientific">Marinicrinis lubricantis</name>
    <dbReference type="NCBI Taxonomy" id="2086470"/>
    <lineage>
        <taxon>Bacteria</taxon>
        <taxon>Bacillati</taxon>
        <taxon>Bacillota</taxon>
        <taxon>Bacilli</taxon>
        <taxon>Bacillales</taxon>
        <taxon>Paenibacillaceae</taxon>
    </lineage>
</organism>
<keyword evidence="3" id="KW-0560">Oxidoreductase</keyword>
<name>A0ABW1IK78_9BACL</name>
<dbReference type="EMBL" id="JBHSQV010000026">
    <property type="protein sequence ID" value="MFC5985458.1"/>
    <property type="molecule type" value="Genomic_DNA"/>
</dbReference>
<accession>A0ABW1IK78</accession>
<dbReference type="InterPro" id="IPR012748">
    <property type="entry name" value="Rieske-like_NirD"/>
</dbReference>
<dbReference type="Gene3D" id="2.102.10.10">
    <property type="entry name" value="Rieske [2Fe-2S] iron-sulphur domain"/>
    <property type="match status" value="1"/>
</dbReference>
<feature type="domain" description="Rieske" evidence="7">
    <location>
        <begin position="9"/>
        <end position="105"/>
    </location>
</feature>
<sequence>MTTQTMGYIAIGELHQFPPMYGRLVRAGQLEIAVFHTSEGELYALENRTPHAKGGTLVEGIVSGHYVYCPMRDLKIDLRDGKVQEPDDGEVRTFPVRRIGDRLEMGIPDTL</sequence>
<evidence type="ECO:0000313" key="8">
    <source>
        <dbReference type="EMBL" id="MFC5985458.1"/>
    </source>
</evidence>
<keyword evidence="4" id="KW-0408">Iron</keyword>
<dbReference type="Pfam" id="PF13806">
    <property type="entry name" value="Rieske_2"/>
    <property type="match status" value="1"/>
</dbReference>
<keyword evidence="2" id="KW-0479">Metal-binding</keyword>
<dbReference type="InterPro" id="IPR036922">
    <property type="entry name" value="Rieske_2Fe-2S_sf"/>
</dbReference>
<dbReference type="Proteomes" id="UP001596250">
    <property type="component" value="Unassembled WGS sequence"/>
</dbReference>
<keyword evidence="9" id="KW-1185">Reference proteome</keyword>
<evidence type="ECO:0000256" key="5">
    <source>
        <dbReference type="ARBA" id="ARBA00023014"/>
    </source>
</evidence>
<evidence type="ECO:0000313" key="9">
    <source>
        <dbReference type="Proteomes" id="UP001596250"/>
    </source>
</evidence>
<evidence type="ECO:0000259" key="7">
    <source>
        <dbReference type="PROSITE" id="PS51296"/>
    </source>
</evidence>
<keyword evidence="5" id="KW-0411">Iron-sulfur</keyword>
<evidence type="ECO:0000256" key="6">
    <source>
        <dbReference type="ARBA" id="ARBA00023063"/>
    </source>
</evidence>
<evidence type="ECO:0000256" key="3">
    <source>
        <dbReference type="ARBA" id="ARBA00023002"/>
    </source>
</evidence>
<dbReference type="CDD" id="cd03530">
    <property type="entry name" value="Rieske_NirD_small_Bacillus"/>
    <property type="match status" value="1"/>
</dbReference>
<keyword evidence="1" id="KW-0001">2Fe-2S</keyword>
<reference evidence="9" key="1">
    <citation type="journal article" date="2019" name="Int. J. Syst. Evol. Microbiol.">
        <title>The Global Catalogue of Microorganisms (GCM) 10K type strain sequencing project: providing services to taxonomists for standard genome sequencing and annotation.</title>
        <authorList>
            <consortium name="The Broad Institute Genomics Platform"/>
            <consortium name="The Broad Institute Genome Sequencing Center for Infectious Disease"/>
            <person name="Wu L."/>
            <person name="Ma J."/>
        </authorList>
    </citation>
    <scope>NUCLEOTIDE SEQUENCE [LARGE SCALE GENOMIC DNA]</scope>
    <source>
        <strain evidence="9">CCM 8749</strain>
    </source>
</reference>
<comment type="caution">
    <text evidence="8">The sequence shown here is derived from an EMBL/GenBank/DDBJ whole genome shotgun (WGS) entry which is preliminary data.</text>
</comment>
<keyword evidence="6" id="KW-0534">Nitrate assimilation</keyword>
<dbReference type="SUPFAM" id="SSF50022">
    <property type="entry name" value="ISP domain"/>
    <property type="match status" value="1"/>
</dbReference>
<evidence type="ECO:0000256" key="2">
    <source>
        <dbReference type="ARBA" id="ARBA00022723"/>
    </source>
</evidence>
<dbReference type="InterPro" id="IPR017941">
    <property type="entry name" value="Rieske_2Fe-2S"/>
</dbReference>
<evidence type="ECO:0000256" key="4">
    <source>
        <dbReference type="ARBA" id="ARBA00023004"/>
    </source>
</evidence>
<proteinExistence type="predicted"/>
<protein>
    <submittedName>
        <fullName evidence="8">Nitrite reductase small subunit NirD</fullName>
    </submittedName>
</protein>
<evidence type="ECO:0000256" key="1">
    <source>
        <dbReference type="ARBA" id="ARBA00022714"/>
    </source>
</evidence>
<dbReference type="NCBIfam" id="TIGR02378">
    <property type="entry name" value="nirD_assim_sml"/>
    <property type="match status" value="1"/>
</dbReference>